<dbReference type="Pfam" id="PF00155">
    <property type="entry name" value="Aminotran_1_2"/>
    <property type="match status" value="1"/>
</dbReference>
<keyword evidence="8" id="KW-0808">Transferase</keyword>
<dbReference type="InterPro" id="IPR051446">
    <property type="entry name" value="HTH_trans_reg/aminotransferase"/>
</dbReference>
<dbReference type="Gene3D" id="3.40.640.10">
    <property type="entry name" value="Type I PLP-dependent aspartate aminotransferase-like (Major domain)"/>
    <property type="match status" value="1"/>
</dbReference>
<dbReference type="GO" id="GO:0003677">
    <property type="term" value="F:DNA binding"/>
    <property type="evidence" value="ECO:0007669"/>
    <property type="project" value="UniProtKB-KW"/>
</dbReference>
<gene>
    <name evidence="8" type="ORF">GKE73_01040</name>
</gene>
<keyword evidence="6" id="KW-0804">Transcription</keyword>
<dbReference type="CDD" id="cd00609">
    <property type="entry name" value="AAT_like"/>
    <property type="match status" value="1"/>
</dbReference>
<dbReference type="PANTHER" id="PTHR46577:SF2">
    <property type="entry name" value="TRANSCRIPTIONAL REGULATORY PROTEIN"/>
    <property type="match status" value="1"/>
</dbReference>
<dbReference type="Pfam" id="PF00392">
    <property type="entry name" value="GntR"/>
    <property type="match status" value="1"/>
</dbReference>
<dbReference type="SMART" id="SM00345">
    <property type="entry name" value="HTH_GNTR"/>
    <property type="match status" value="1"/>
</dbReference>
<name>A0A844GAV3_9NEIS</name>
<dbReference type="GO" id="GO:0008483">
    <property type="term" value="F:transaminase activity"/>
    <property type="evidence" value="ECO:0007669"/>
    <property type="project" value="UniProtKB-KW"/>
</dbReference>
<dbReference type="Gene3D" id="1.10.10.10">
    <property type="entry name" value="Winged helix-like DNA-binding domain superfamily/Winged helix DNA-binding domain"/>
    <property type="match status" value="1"/>
</dbReference>
<keyword evidence="9" id="KW-1185">Reference proteome</keyword>
<dbReference type="GO" id="GO:0030170">
    <property type="term" value="F:pyridoxal phosphate binding"/>
    <property type="evidence" value="ECO:0007669"/>
    <property type="project" value="InterPro"/>
</dbReference>
<dbReference type="GO" id="GO:0003700">
    <property type="term" value="F:DNA-binding transcription factor activity"/>
    <property type="evidence" value="ECO:0007669"/>
    <property type="project" value="InterPro"/>
</dbReference>
<comment type="caution">
    <text evidence="8">The sequence shown here is derived from an EMBL/GenBank/DDBJ whole genome shotgun (WGS) entry which is preliminary data.</text>
</comment>
<evidence type="ECO:0000256" key="4">
    <source>
        <dbReference type="ARBA" id="ARBA00023015"/>
    </source>
</evidence>
<dbReference type="InterPro" id="IPR004839">
    <property type="entry name" value="Aminotransferase_I/II_large"/>
</dbReference>
<dbReference type="InterPro" id="IPR015424">
    <property type="entry name" value="PyrdxlP-dep_Trfase"/>
</dbReference>
<sequence length="599" mass="66236">MSKSLHLAQLFRYAIEQGHLVRGDRMPSLRKACQDHQVSLTTAQRAYDQLERENYIAAVPRSGFRVLGRPDKPHPALPPADSPIGMEHLTTALPMPWGCPFMNSSLINTTPMNKALTQALKDYRTALISHDTDGHDGLRRELALRYLTQGTRLEGEELLITCGCMEALSLAIRAVANVSACRSMLVVTPAFPAIRQQLEQVGLQMLEADCDPEHGLDMAKLEQQIEQHQPGALIVMANFQHPVGRTLPDSQKAALVELADRHRPAIIEDDTYRELYLGEQAPLPLKAFDQRGTVLHCSSFSKSLAPGYRVGWIAVSRYRDTIRGLKLYSSLGTPLPSQMALARLLASGHQEEMLQRLRHTLRQRLTALQQQLAEHFPVGTRLITPQGGYVMWLELPHGLNTSQLLPMAMQQGIHFAPSPLFYARPDAPVNALRLNFSFYDPLRHGSGIILLAELIKRYLLKPERHDVAPDPRAGRFGQPYLFRPRRSYTACASVPRSTYSSSPPTGMPRAIRVTLMPRSLNSSAIMCAVTSPSAVKLVAITTSCTTPSSTRSINLSRLTSCGPMPSIGEIRPINTKYKPSKHCACSSTSKSAGISTTHS</sequence>
<evidence type="ECO:0000256" key="2">
    <source>
        <dbReference type="ARBA" id="ARBA00021531"/>
    </source>
</evidence>
<reference evidence="8 9" key="1">
    <citation type="submission" date="2019-11" db="EMBL/GenBank/DDBJ databases">
        <title>Draft genome sequence of Paludibacterium sp. dN18-1.</title>
        <authorList>
            <person name="Im W.-T."/>
        </authorList>
    </citation>
    <scope>NUCLEOTIDE SEQUENCE [LARGE SCALE GENOMIC DNA]</scope>
    <source>
        <strain evidence="9">dN 18-1</strain>
    </source>
</reference>
<evidence type="ECO:0000259" key="7">
    <source>
        <dbReference type="PROSITE" id="PS50949"/>
    </source>
</evidence>
<evidence type="ECO:0000313" key="8">
    <source>
        <dbReference type="EMBL" id="MTD32378.1"/>
    </source>
</evidence>
<dbReference type="InterPro" id="IPR015422">
    <property type="entry name" value="PyrdxlP-dep_Trfase_small"/>
</dbReference>
<dbReference type="InterPro" id="IPR015421">
    <property type="entry name" value="PyrdxlP-dep_Trfase_major"/>
</dbReference>
<dbReference type="EMBL" id="WLYX01000001">
    <property type="protein sequence ID" value="MTD32378.1"/>
    <property type="molecule type" value="Genomic_DNA"/>
</dbReference>
<dbReference type="PROSITE" id="PS50949">
    <property type="entry name" value="HTH_GNTR"/>
    <property type="match status" value="1"/>
</dbReference>
<proteinExistence type="inferred from homology"/>
<dbReference type="SUPFAM" id="SSF53383">
    <property type="entry name" value="PLP-dependent transferases"/>
    <property type="match status" value="1"/>
</dbReference>
<dbReference type="InterPro" id="IPR036388">
    <property type="entry name" value="WH-like_DNA-bd_sf"/>
</dbReference>
<keyword evidence="8" id="KW-0032">Aminotransferase</keyword>
<accession>A0A844GAV3</accession>
<comment type="similarity">
    <text evidence="1">In the C-terminal section; belongs to the class-I pyridoxal-phosphate-dependent aminotransferase family.</text>
</comment>
<protein>
    <recommendedName>
        <fullName evidence="2">Putative 8-amino-7-oxononanoate synthase</fullName>
    </recommendedName>
</protein>
<dbReference type="InterPro" id="IPR000524">
    <property type="entry name" value="Tscrpt_reg_HTH_GntR"/>
</dbReference>
<evidence type="ECO:0000256" key="1">
    <source>
        <dbReference type="ARBA" id="ARBA00005384"/>
    </source>
</evidence>
<organism evidence="8 9">
    <name type="scientific">Paludibacterium denitrificans</name>
    <dbReference type="NCBI Taxonomy" id="2675226"/>
    <lineage>
        <taxon>Bacteria</taxon>
        <taxon>Pseudomonadati</taxon>
        <taxon>Pseudomonadota</taxon>
        <taxon>Betaproteobacteria</taxon>
        <taxon>Neisseriales</taxon>
        <taxon>Chromobacteriaceae</taxon>
        <taxon>Paludibacterium</taxon>
    </lineage>
</organism>
<evidence type="ECO:0000256" key="6">
    <source>
        <dbReference type="ARBA" id="ARBA00023163"/>
    </source>
</evidence>
<evidence type="ECO:0000313" key="9">
    <source>
        <dbReference type="Proteomes" id="UP000446658"/>
    </source>
</evidence>
<dbReference type="PANTHER" id="PTHR46577">
    <property type="entry name" value="HTH-TYPE TRANSCRIPTIONAL REGULATORY PROTEIN GABR"/>
    <property type="match status" value="1"/>
</dbReference>
<evidence type="ECO:0000256" key="3">
    <source>
        <dbReference type="ARBA" id="ARBA00022898"/>
    </source>
</evidence>
<dbReference type="Proteomes" id="UP000446658">
    <property type="component" value="Unassembled WGS sequence"/>
</dbReference>
<feature type="domain" description="HTH gntR-type" evidence="7">
    <location>
        <begin position="1"/>
        <end position="69"/>
    </location>
</feature>
<keyword evidence="3" id="KW-0663">Pyridoxal phosphate</keyword>
<keyword evidence="5" id="KW-0238">DNA-binding</keyword>
<keyword evidence="4" id="KW-0805">Transcription regulation</keyword>
<dbReference type="CDD" id="cd07377">
    <property type="entry name" value="WHTH_GntR"/>
    <property type="match status" value="1"/>
</dbReference>
<dbReference type="AlphaFoldDB" id="A0A844GAV3"/>
<evidence type="ECO:0000256" key="5">
    <source>
        <dbReference type="ARBA" id="ARBA00023125"/>
    </source>
</evidence>
<dbReference type="Gene3D" id="3.90.1150.10">
    <property type="entry name" value="Aspartate Aminotransferase, domain 1"/>
    <property type="match status" value="1"/>
</dbReference>
<dbReference type="InterPro" id="IPR036390">
    <property type="entry name" value="WH_DNA-bd_sf"/>
</dbReference>
<dbReference type="SUPFAM" id="SSF46785">
    <property type="entry name" value="Winged helix' DNA-binding domain"/>
    <property type="match status" value="1"/>
</dbReference>